<keyword evidence="6" id="KW-0833">Ubl conjugation pathway</keyword>
<proteinExistence type="predicted"/>
<evidence type="ECO:0000256" key="4">
    <source>
        <dbReference type="ARBA" id="ARBA00022737"/>
    </source>
</evidence>
<evidence type="ECO:0000313" key="10">
    <source>
        <dbReference type="Proteomes" id="UP000054279"/>
    </source>
</evidence>
<evidence type="ECO:0000259" key="8">
    <source>
        <dbReference type="PROSITE" id="PS51873"/>
    </source>
</evidence>
<dbReference type="SMART" id="SM00647">
    <property type="entry name" value="IBR"/>
    <property type="match status" value="2"/>
</dbReference>
<dbReference type="AlphaFoldDB" id="A0A0C9U2Z8"/>
<dbReference type="Pfam" id="PF26200">
    <property type="entry name" value="Rcat_RNF216"/>
    <property type="match status" value="1"/>
</dbReference>
<feature type="non-terminal residue" evidence="9">
    <location>
        <position position="286"/>
    </location>
</feature>
<dbReference type="PROSITE" id="PS51873">
    <property type="entry name" value="TRIAD"/>
    <property type="match status" value="1"/>
</dbReference>
<dbReference type="PANTHER" id="PTHR22770:SF47">
    <property type="entry name" value="E3 UBIQUITIN-PROTEIN LIGASE RNF216"/>
    <property type="match status" value="1"/>
</dbReference>
<dbReference type="CDD" id="cd20353">
    <property type="entry name" value="Rcat_RBR_RNF216"/>
    <property type="match status" value="1"/>
</dbReference>
<dbReference type="GO" id="GO:0016740">
    <property type="term" value="F:transferase activity"/>
    <property type="evidence" value="ECO:0007669"/>
    <property type="project" value="UniProtKB-KW"/>
</dbReference>
<name>A0A0C9U2Z8_SPHS4</name>
<dbReference type="InterPro" id="IPR047545">
    <property type="entry name" value="BRcat_RBR_RNF216"/>
</dbReference>
<feature type="domain" description="RING-type" evidence="8">
    <location>
        <begin position="48"/>
        <end position="270"/>
    </location>
</feature>
<dbReference type="PANTHER" id="PTHR22770">
    <property type="entry name" value="UBIQUITIN CONJUGATING ENZYME 7 INTERACTING PROTEIN-RELATED"/>
    <property type="match status" value="1"/>
</dbReference>
<comment type="pathway">
    <text evidence="1">Protein modification; protein ubiquitination.</text>
</comment>
<evidence type="ECO:0000256" key="7">
    <source>
        <dbReference type="ARBA" id="ARBA00022833"/>
    </source>
</evidence>
<dbReference type="InterPro" id="IPR047546">
    <property type="entry name" value="Rcat_RBR_RNF216"/>
</dbReference>
<dbReference type="OrthoDB" id="10009520at2759"/>
<keyword evidence="3" id="KW-0479">Metal-binding</keyword>
<dbReference type="CDD" id="cd16630">
    <property type="entry name" value="RING-HC_RBR_RNF216"/>
    <property type="match status" value="1"/>
</dbReference>
<keyword evidence="7" id="KW-0862">Zinc</keyword>
<gene>
    <name evidence="9" type="ORF">M422DRAFT_105303</name>
</gene>
<evidence type="ECO:0000313" key="9">
    <source>
        <dbReference type="EMBL" id="KIJ28579.1"/>
    </source>
</evidence>
<evidence type="ECO:0000256" key="2">
    <source>
        <dbReference type="ARBA" id="ARBA00022679"/>
    </source>
</evidence>
<feature type="non-terminal residue" evidence="9">
    <location>
        <position position="1"/>
    </location>
</feature>
<dbReference type="InterPro" id="IPR002867">
    <property type="entry name" value="IBR_dom"/>
</dbReference>
<keyword evidence="4" id="KW-0677">Repeat</keyword>
<accession>A0A0C9U2Z8</accession>
<evidence type="ECO:0000256" key="5">
    <source>
        <dbReference type="ARBA" id="ARBA00022771"/>
    </source>
</evidence>
<dbReference type="Pfam" id="PF26191">
    <property type="entry name" value="RING-HC_RBR_RNF216"/>
    <property type="match status" value="1"/>
</dbReference>
<dbReference type="HOGENOM" id="CLU_009961_0_2_1"/>
<protein>
    <recommendedName>
        <fullName evidence="8">RING-type domain-containing protein</fullName>
    </recommendedName>
</protein>
<sequence>RATGKGRQMHDAEFEKERAWLLEYLNKDEAGPSGSNQNDDEDSGECEDGIECGCCFSTFAFDKMAQCPEAHLFCRACVRGYAETQLGQQDHRLRCMDQSGCKELFTESELTRMLPEKLMGLYHRIKQRKEIEAAGLEGLEECPFCEYKVVIENPDEKLFRCEREEDCGKVSCRKCKKLDHLPKSCKEAEEDNALDARHAVEEAMTQGMVRNCPQCEKPFIKENGCNKMTCPNCHTFSCYICRKVISGYEHFAHPPPYSKPKDNSKCALWDPVEQRADNEVREAGER</sequence>
<dbReference type="Proteomes" id="UP000054279">
    <property type="component" value="Unassembled WGS sequence"/>
</dbReference>
<dbReference type="CDD" id="cd20339">
    <property type="entry name" value="BRcat_RBR_RNF216"/>
    <property type="match status" value="1"/>
</dbReference>
<organism evidence="9 10">
    <name type="scientific">Sphaerobolus stellatus (strain SS14)</name>
    <dbReference type="NCBI Taxonomy" id="990650"/>
    <lineage>
        <taxon>Eukaryota</taxon>
        <taxon>Fungi</taxon>
        <taxon>Dikarya</taxon>
        <taxon>Basidiomycota</taxon>
        <taxon>Agaricomycotina</taxon>
        <taxon>Agaricomycetes</taxon>
        <taxon>Phallomycetidae</taxon>
        <taxon>Geastrales</taxon>
        <taxon>Sphaerobolaceae</taxon>
        <taxon>Sphaerobolus</taxon>
    </lineage>
</organism>
<dbReference type="EMBL" id="KN837302">
    <property type="protein sequence ID" value="KIJ28579.1"/>
    <property type="molecule type" value="Genomic_DNA"/>
</dbReference>
<dbReference type="GO" id="GO:0008270">
    <property type="term" value="F:zinc ion binding"/>
    <property type="evidence" value="ECO:0007669"/>
    <property type="project" value="UniProtKB-KW"/>
</dbReference>
<dbReference type="InterPro" id="IPR047544">
    <property type="entry name" value="RING-HC_RBR_RNF216"/>
</dbReference>
<dbReference type="InterPro" id="IPR044066">
    <property type="entry name" value="TRIAD_supradom"/>
</dbReference>
<reference evidence="9 10" key="1">
    <citation type="submission" date="2014-06" db="EMBL/GenBank/DDBJ databases">
        <title>Evolutionary Origins and Diversification of the Mycorrhizal Mutualists.</title>
        <authorList>
            <consortium name="DOE Joint Genome Institute"/>
            <consortium name="Mycorrhizal Genomics Consortium"/>
            <person name="Kohler A."/>
            <person name="Kuo A."/>
            <person name="Nagy L.G."/>
            <person name="Floudas D."/>
            <person name="Copeland A."/>
            <person name="Barry K.W."/>
            <person name="Cichocki N."/>
            <person name="Veneault-Fourrey C."/>
            <person name="LaButti K."/>
            <person name="Lindquist E.A."/>
            <person name="Lipzen A."/>
            <person name="Lundell T."/>
            <person name="Morin E."/>
            <person name="Murat C."/>
            <person name="Riley R."/>
            <person name="Ohm R."/>
            <person name="Sun H."/>
            <person name="Tunlid A."/>
            <person name="Henrissat B."/>
            <person name="Grigoriev I.V."/>
            <person name="Hibbett D.S."/>
            <person name="Martin F."/>
        </authorList>
    </citation>
    <scope>NUCLEOTIDE SEQUENCE [LARGE SCALE GENOMIC DNA]</scope>
    <source>
        <strain evidence="9 10">SS14</strain>
    </source>
</reference>
<keyword evidence="10" id="KW-1185">Reference proteome</keyword>
<evidence type="ECO:0000256" key="1">
    <source>
        <dbReference type="ARBA" id="ARBA00004906"/>
    </source>
</evidence>
<evidence type="ECO:0000256" key="3">
    <source>
        <dbReference type="ARBA" id="ARBA00022723"/>
    </source>
</evidence>
<evidence type="ECO:0000256" key="6">
    <source>
        <dbReference type="ARBA" id="ARBA00022786"/>
    </source>
</evidence>
<dbReference type="Gene3D" id="1.20.120.1750">
    <property type="match status" value="1"/>
</dbReference>
<dbReference type="SUPFAM" id="SSF57850">
    <property type="entry name" value="RING/U-box"/>
    <property type="match status" value="2"/>
</dbReference>
<keyword evidence="5" id="KW-0863">Zinc-finger</keyword>
<dbReference type="InterPro" id="IPR051628">
    <property type="entry name" value="LUBAC_E3_Ligases"/>
</dbReference>
<keyword evidence="2" id="KW-0808">Transferase</keyword>